<organism evidence="2 3">
    <name type="scientific">Dactylosporangium salmoneum</name>
    <dbReference type="NCBI Taxonomy" id="53361"/>
    <lineage>
        <taxon>Bacteria</taxon>
        <taxon>Bacillati</taxon>
        <taxon>Actinomycetota</taxon>
        <taxon>Actinomycetes</taxon>
        <taxon>Micromonosporales</taxon>
        <taxon>Micromonosporaceae</taxon>
        <taxon>Dactylosporangium</taxon>
    </lineage>
</organism>
<dbReference type="EMBL" id="BAAARV010000005">
    <property type="protein sequence ID" value="GAA2329112.1"/>
    <property type="molecule type" value="Genomic_DNA"/>
</dbReference>
<feature type="transmembrane region" description="Helical" evidence="1">
    <location>
        <begin position="12"/>
        <end position="33"/>
    </location>
</feature>
<evidence type="ECO:0000256" key="1">
    <source>
        <dbReference type="SAM" id="Phobius"/>
    </source>
</evidence>
<dbReference type="Proteomes" id="UP001501444">
    <property type="component" value="Unassembled WGS sequence"/>
</dbReference>
<proteinExistence type="predicted"/>
<keyword evidence="1" id="KW-0472">Membrane</keyword>
<keyword evidence="3" id="KW-1185">Reference proteome</keyword>
<accession>A0ABN3FFK8</accession>
<keyword evidence="1" id="KW-1133">Transmembrane helix</keyword>
<keyword evidence="1" id="KW-0812">Transmembrane</keyword>
<gene>
    <name evidence="2" type="ORF">GCM10010170_006320</name>
</gene>
<evidence type="ECO:0000313" key="3">
    <source>
        <dbReference type="Proteomes" id="UP001501444"/>
    </source>
</evidence>
<comment type="caution">
    <text evidence="2">The sequence shown here is derived from an EMBL/GenBank/DDBJ whole genome shotgun (WGS) entry which is preliminary data.</text>
</comment>
<reference evidence="2 3" key="1">
    <citation type="journal article" date="2019" name="Int. J. Syst. Evol. Microbiol.">
        <title>The Global Catalogue of Microorganisms (GCM) 10K type strain sequencing project: providing services to taxonomists for standard genome sequencing and annotation.</title>
        <authorList>
            <consortium name="The Broad Institute Genomics Platform"/>
            <consortium name="The Broad Institute Genome Sequencing Center for Infectious Disease"/>
            <person name="Wu L."/>
            <person name="Ma J."/>
        </authorList>
    </citation>
    <scope>NUCLEOTIDE SEQUENCE [LARGE SCALE GENOMIC DNA]</scope>
    <source>
        <strain evidence="2 3">JCM 3272</strain>
    </source>
</reference>
<evidence type="ECO:0000313" key="2">
    <source>
        <dbReference type="EMBL" id="GAA2329112.1"/>
    </source>
</evidence>
<sequence length="195" mass="21403">MATMAWEWVSPLTTGAVGFVGVTVGAITARLQLRVSRRESELSARRSAYARYFAVAQEARYLALKQLAFEFVTQYQGHDIESARSKLALTDPMEWIEVLQRLTVVEQEAVSIAGRSVAALIAADAAALRTELVQTAKRARETVEGVESGLGMFCGGHGDTLLHAIRAELQNDRRSWSIRPQGRVQSRDALTGNDV</sequence>
<protein>
    <recommendedName>
        <fullName evidence="4">Secreted protein</fullName>
    </recommendedName>
</protein>
<name>A0ABN3FFK8_9ACTN</name>
<evidence type="ECO:0008006" key="4">
    <source>
        <dbReference type="Google" id="ProtNLM"/>
    </source>
</evidence>